<sequence length="193" mass="20897">MIDQGLTGGLPIRTEVVLTEDVRAKLTKGALRTVARSRGVWILLALAVLYVAFFFVFVAVPAGVVILVVVVAAAALVASRIRSRMRLSMRAIPAGTVQRAEFGASDFTLWTLRPTTNALLGQSFLTTRLMILRDYAEIKNVVVNDNAVGILFAARPGTREAFSRQLVPDQALALMSRYTKVSGKWSPPTGPPS</sequence>
<accession>A0A1S1L1Y6</accession>
<keyword evidence="1" id="KW-0472">Membrane</keyword>
<protein>
    <submittedName>
        <fullName evidence="2">Uncharacterized protein</fullName>
    </submittedName>
</protein>
<comment type="caution">
    <text evidence="2">The sequence shown here is derived from an EMBL/GenBank/DDBJ whole genome shotgun (WGS) entry which is preliminary data.</text>
</comment>
<name>A0A1S1L1Y6_9MYCO</name>
<feature type="transmembrane region" description="Helical" evidence="1">
    <location>
        <begin position="40"/>
        <end position="58"/>
    </location>
</feature>
<feature type="transmembrane region" description="Helical" evidence="1">
    <location>
        <begin position="64"/>
        <end position="81"/>
    </location>
</feature>
<dbReference type="OrthoDB" id="4762094at2"/>
<reference evidence="2 3" key="1">
    <citation type="submission" date="2016-10" db="EMBL/GenBank/DDBJ databases">
        <title>Evaluation of Human, Veterinary and Environmental Mycobacterium chelonae Isolates by Core Genome Phylogenomic Analysis, Targeted Gene Comparison, and Anti-microbial Susceptibility Patterns: A Tale of Mistaken Identities.</title>
        <authorList>
            <person name="Fogelson S.B."/>
            <person name="Camus A.C."/>
            <person name="Lorenz W."/>
            <person name="Vasireddy R."/>
            <person name="Vasireddy S."/>
            <person name="Smith T."/>
            <person name="Brown-Elliott B.A."/>
            <person name="Wallace R.J.Jr."/>
            <person name="Hasan N.A."/>
            <person name="Reischl U."/>
            <person name="Sanchez S."/>
        </authorList>
    </citation>
    <scope>NUCLEOTIDE SEQUENCE [LARGE SCALE GENOMIC DNA]</scope>
    <source>
        <strain evidence="2 3">1559</strain>
    </source>
</reference>
<dbReference type="STRING" id="948102.BKG76_23415"/>
<keyword evidence="1" id="KW-1133">Transmembrane helix</keyword>
<gene>
    <name evidence="2" type="ORF">BKG76_23415</name>
</gene>
<evidence type="ECO:0000313" key="3">
    <source>
        <dbReference type="Proteomes" id="UP000179616"/>
    </source>
</evidence>
<evidence type="ECO:0000313" key="2">
    <source>
        <dbReference type="EMBL" id="OHU18149.1"/>
    </source>
</evidence>
<evidence type="ECO:0000256" key="1">
    <source>
        <dbReference type="SAM" id="Phobius"/>
    </source>
</evidence>
<dbReference type="GeneID" id="57169773"/>
<dbReference type="RefSeq" id="WP_070940144.1">
    <property type="nucleotide sequence ID" value="NZ_MLIK01000027.1"/>
</dbReference>
<proteinExistence type="predicted"/>
<dbReference type="EMBL" id="MLIK01000027">
    <property type="protein sequence ID" value="OHU18149.1"/>
    <property type="molecule type" value="Genomic_DNA"/>
</dbReference>
<dbReference type="AlphaFoldDB" id="A0A1S1L1Y6"/>
<organism evidence="2 3">
    <name type="scientific">Mycobacteroides franklinii</name>
    <dbReference type="NCBI Taxonomy" id="948102"/>
    <lineage>
        <taxon>Bacteria</taxon>
        <taxon>Bacillati</taxon>
        <taxon>Actinomycetota</taxon>
        <taxon>Actinomycetes</taxon>
        <taxon>Mycobacteriales</taxon>
        <taxon>Mycobacteriaceae</taxon>
        <taxon>Mycobacteroides</taxon>
    </lineage>
</organism>
<dbReference type="Proteomes" id="UP000179616">
    <property type="component" value="Unassembled WGS sequence"/>
</dbReference>
<keyword evidence="1" id="KW-0812">Transmembrane</keyword>